<evidence type="ECO:0000256" key="4">
    <source>
        <dbReference type="ARBA" id="ARBA00022840"/>
    </source>
</evidence>
<dbReference type="Pfam" id="PF17776">
    <property type="entry name" value="NLRC4_HD2"/>
    <property type="match status" value="1"/>
</dbReference>
<name>A0A8T2NCD3_9TELE</name>
<dbReference type="PROSITE" id="PS50837">
    <property type="entry name" value="NACHT"/>
    <property type="match status" value="1"/>
</dbReference>
<sequence length="1729" mass="191218">MEEPDILAVVAEVQFQLVEALCEHSDDILWSLCKLAEPETCERLWSVADRKERILRMVEYFRRSRAACLRFVNKACIICSLPMDLDSQLVYAAGPHNHQPDEPPPQWPGKRLRRDYVGCYCNAVKRTLQQKYERLTQGVASVVRLDQARVSLRQRTASKQRGERAPTPSGLQEGEEGSVEDVVTVDTLLSSLPRAPLTVLVGPAGSGKTVLMHCVGQRWARGELPNFQLLFLLEFRQLNLVTRKLSLRELLFHFFPLYDDTGQAHSDEEEEGGEAVLTFMLANPEKVCVIFDGYDEFRSKFAPWKPDVTWDPQTALSILELFSGLCSGRILGGCSVLLTCRPRNMVDLPNFTMEGELLGFDWQQVVEYAEQYFREKGHGGDAVRHLQANRRVLTMCYVPALCHLCCICLDYLFSHRPCPPSQLPVTVTQVYLHILTAFLSRAPVVEAAGRAGGGALQRHRAELKALCQLAMQGLEDSTIVFSATEVPPELLVFATRVGLLSQFELTWQDGSRGMGCTFMHLAMQEFLGALHLMTSDSVDEPQIRKKLNLKTRWTARSDPKTVFTDTLHLYVCGLAAPACTLPLAQVVGGGSDVASARVQRRQSTVLKILRSFAGSAHLTGPKLMELCHCAHETRDTKVAEAVGARPSFELRNIRLAPTDMDALAFVVSAAGRSVGLDFGGCSMEPECLQALPSCHHVDYLIFRSRKYGDAFAEVLAGVLPRLPTLRKLDLSDNNLRDGGLRKVAAVFPKLKSLCSVSGQKEISEIKLLFSQSCFQGDGSSEHAVERTVSLRNFSLTADQMNSLCQILAKCPGLSVIDLSGSKWEEDVLSVLADALQTLTVSREILMNGSTVSQEALVVLTRILVTCPNVCAVDVRLQEPIQVSVLFSQGAKQILKRLRLVACGLCPAYLSRLCETLIGCPALTLLDLSGNALGDKGLKKLIDFLPQLSEIQEIDHIRRVSGESQEVTTLPENGIHLYKKLSLTHSKVPPSSIDKLCGKLAHCPGLLDLNFFHSSLGDKAIEKLLKYLPVLSTLQLLDMSHVQMSTESALLLVRSLIDCQRVRAVELRPQGEAFIKFLQVRAEEVTCNGSTNTTSLLQFYIIKLPLNLVKVKFSLTLWPGSAVVPVRLQPSNVRFLRLLFSVPSRLTQYQLTRGNVEKLSGILQQCSRISDLDLSSNVLRDEGVQRFVEDLPKLHISSSVKLNDNKLTQTGVLYLVNSITVCKRVVAVEASLGIEKTSLIRFIEDSHDGKALRLSAQAIEGLVKDLGCHTNHLNIRIEEPWIREEAAAQLISRTLDINTNIRSISLVDCGLQGRHLYFLHSISQKCPQLQELDLSHNSINRKGAEILGSTLPAFANLRRLWLQSSDRTSEDGVKILSQGLSQCHYMESLSLAHHVICDEGAASLRRSLPKFKHLRAINLSCCSLLTVAGSHDLVLGLGQCTSLEDISLDSVQLDAEGIAFLATGFQRMAAVKRLILNKITLTTGSSEQGDGAIIKLLESLEGFQRMEEIELDEVRMGNRGVLELVRHLCTWQRLKRISLSKNSISDEGGEMLVQALGHCTILEELILSRNSLGVATAAKLGQVLPLLSQLRTLDLSENIFGMEGAMKLSECLVQMKSLKKLHLVSIGTHELTGLAASLRHCVCAEEVSLAWNSCGDTVAVKLAAVLPRCQKLKCLDLECNKISSVGAEELAKSLRFCPSIEVIRLWKNCVRNEVAQRLQAEEPRMNFSST</sequence>
<dbReference type="Gene3D" id="3.80.10.10">
    <property type="entry name" value="Ribonuclease Inhibitor"/>
    <property type="match status" value="6"/>
</dbReference>
<protein>
    <recommendedName>
        <fullName evidence="6">NACHT domain-containing protein</fullName>
    </recommendedName>
</protein>
<feature type="domain" description="NACHT" evidence="6">
    <location>
        <begin position="196"/>
        <end position="342"/>
    </location>
</feature>
<gene>
    <name evidence="7" type="ORF">JZ751_029967</name>
</gene>
<proteinExistence type="predicted"/>
<dbReference type="Gene3D" id="3.40.50.300">
    <property type="entry name" value="P-loop containing nucleotide triphosphate hydrolases"/>
    <property type="match status" value="1"/>
</dbReference>
<dbReference type="GO" id="GO:0045345">
    <property type="term" value="P:positive regulation of MHC class I biosynthetic process"/>
    <property type="evidence" value="ECO:0007669"/>
    <property type="project" value="TreeGrafter"/>
</dbReference>
<evidence type="ECO:0000256" key="1">
    <source>
        <dbReference type="ARBA" id="ARBA00022614"/>
    </source>
</evidence>
<dbReference type="GO" id="GO:0005524">
    <property type="term" value="F:ATP binding"/>
    <property type="evidence" value="ECO:0007669"/>
    <property type="project" value="UniProtKB-KW"/>
</dbReference>
<keyword evidence="3" id="KW-0547">Nucleotide-binding</keyword>
<keyword evidence="1" id="KW-0433">Leucine-rich repeat</keyword>
<dbReference type="InterPro" id="IPR032675">
    <property type="entry name" value="LRR_dom_sf"/>
</dbReference>
<dbReference type="InterPro" id="IPR007111">
    <property type="entry name" value="NACHT_NTPase"/>
</dbReference>
<keyword evidence="8" id="KW-1185">Reference proteome</keyword>
<dbReference type="InterPro" id="IPR006553">
    <property type="entry name" value="Leu-rich_rpt_Cys-con_subtyp"/>
</dbReference>
<dbReference type="InterPro" id="IPR027417">
    <property type="entry name" value="P-loop_NTPase"/>
</dbReference>
<dbReference type="InterPro" id="IPR001611">
    <property type="entry name" value="Leu-rich_rpt"/>
</dbReference>
<dbReference type="SUPFAM" id="SSF52047">
    <property type="entry name" value="RNI-like"/>
    <property type="match status" value="3"/>
</dbReference>
<evidence type="ECO:0000256" key="3">
    <source>
        <dbReference type="ARBA" id="ARBA00022741"/>
    </source>
</evidence>
<dbReference type="Pfam" id="PF13516">
    <property type="entry name" value="LRR_6"/>
    <property type="match status" value="6"/>
</dbReference>
<evidence type="ECO:0000256" key="2">
    <source>
        <dbReference type="ARBA" id="ARBA00022737"/>
    </source>
</evidence>
<dbReference type="Gene3D" id="1.10.533.20">
    <property type="match status" value="1"/>
</dbReference>
<keyword evidence="4" id="KW-0067">ATP-binding</keyword>
<organism evidence="7 8">
    <name type="scientific">Albula glossodonta</name>
    <name type="common">roundjaw bonefish</name>
    <dbReference type="NCBI Taxonomy" id="121402"/>
    <lineage>
        <taxon>Eukaryota</taxon>
        <taxon>Metazoa</taxon>
        <taxon>Chordata</taxon>
        <taxon>Craniata</taxon>
        <taxon>Vertebrata</taxon>
        <taxon>Euteleostomi</taxon>
        <taxon>Actinopterygii</taxon>
        <taxon>Neopterygii</taxon>
        <taxon>Teleostei</taxon>
        <taxon>Albuliformes</taxon>
        <taxon>Albulidae</taxon>
        <taxon>Albula</taxon>
    </lineage>
</organism>
<comment type="caution">
    <text evidence="7">The sequence shown here is derived from an EMBL/GenBank/DDBJ whole genome shotgun (WGS) entry which is preliminary data.</text>
</comment>
<dbReference type="GO" id="GO:0045348">
    <property type="term" value="P:positive regulation of MHC class II biosynthetic process"/>
    <property type="evidence" value="ECO:0007669"/>
    <property type="project" value="TreeGrafter"/>
</dbReference>
<dbReference type="SMART" id="SM00367">
    <property type="entry name" value="LRR_CC"/>
    <property type="match status" value="6"/>
</dbReference>
<keyword evidence="2" id="KW-0677">Repeat</keyword>
<feature type="region of interest" description="Disordered" evidence="5">
    <location>
        <begin position="154"/>
        <end position="177"/>
    </location>
</feature>
<evidence type="ECO:0000313" key="8">
    <source>
        <dbReference type="Proteomes" id="UP000824540"/>
    </source>
</evidence>
<dbReference type="OrthoDB" id="120976at2759"/>
<reference evidence="7" key="1">
    <citation type="thesis" date="2021" institute="BYU ScholarsArchive" country="Provo, UT, USA">
        <title>Applications of and Algorithms for Genome Assembly and Genomic Analyses with an Emphasis on Marine Teleosts.</title>
        <authorList>
            <person name="Pickett B.D."/>
        </authorList>
    </citation>
    <scope>NUCLEOTIDE SEQUENCE</scope>
    <source>
        <strain evidence="7">HI-2016</strain>
    </source>
</reference>
<dbReference type="EMBL" id="JAFBMS010000099">
    <property type="protein sequence ID" value="KAG9336950.1"/>
    <property type="molecule type" value="Genomic_DNA"/>
</dbReference>
<dbReference type="SUPFAM" id="SSF52540">
    <property type="entry name" value="P-loop containing nucleoside triphosphate hydrolases"/>
    <property type="match status" value="1"/>
</dbReference>
<dbReference type="PANTHER" id="PTHR47189:SF1">
    <property type="entry name" value="MHC CLASS II TRANSACTIVATOR"/>
    <property type="match status" value="1"/>
</dbReference>
<dbReference type="PROSITE" id="PS51450">
    <property type="entry name" value="LRR"/>
    <property type="match status" value="1"/>
</dbReference>
<dbReference type="Pfam" id="PF05729">
    <property type="entry name" value="NACHT"/>
    <property type="match status" value="1"/>
</dbReference>
<dbReference type="SMART" id="SM00368">
    <property type="entry name" value="LRR_RI"/>
    <property type="match status" value="12"/>
</dbReference>
<dbReference type="Proteomes" id="UP000824540">
    <property type="component" value="Unassembled WGS sequence"/>
</dbReference>
<dbReference type="InterPro" id="IPR041267">
    <property type="entry name" value="NLRP_HD2"/>
</dbReference>
<dbReference type="GO" id="GO:0045944">
    <property type="term" value="P:positive regulation of transcription by RNA polymerase II"/>
    <property type="evidence" value="ECO:0007669"/>
    <property type="project" value="TreeGrafter"/>
</dbReference>
<accession>A0A8T2NCD3</accession>
<evidence type="ECO:0000259" key="6">
    <source>
        <dbReference type="PROSITE" id="PS50837"/>
    </source>
</evidence>
<evidence type="ECO:0000313" key="7">
    <source>
        <dbReference type="EMBL" id="KAG9336950.1"/>
    </source>
</evidence>
<evidence type="ECO:0000256" key="5">
    <source>
        <dbReference type="SAM" id="MobiDB-lite"/>
    </source>
</evidence>
<dbReference type="PANTHER" id="PTHR47189">
    <property type="entry name" value="MHC CLASS II TRANSACTIVATOR"/>
    <property type="match status" value="1"/>
</dbReference>